<dbReference type="SUPFAM" id="SSF69318">
    <property type="entry name" value="Integrin alpha N-terminal domain"/>
    <property type="match status" value="3"/>
</dbReference>
<dbReference type="InterPro" id="IPR013517">
    <property type="entry name" value="FG-GAP"/>
</dbReference>
<feature type="domain" description="ASPIC/UnbV" evidence="2">
    <location>
        <begin position="512"/>
        <end position="578"/>
    </location>
</feature>
<evidence type="ECO:0000259" key="2">
    <source>
        <dbReference type="Pfam" id="PF07593"/>
    </source>
</evidence>
<dbReference type="EMBL" id="HG315671">
    <property type="protein sequence ID" value="CDF79640.1"/>
    <property type="molecule type" value="Genomic_DNA"/>
</dbReference>
<dbReference type="Proteomes" id="UP000016160">
    <property type="component" value="Chromosome"/>
</dbReference>
<reference evidence="3 4" key="1">
    <citation type="journal article" date="2013" name="Appl. Environ. Microbiol.">
        <title>The genome of the alga-associated marine flavobacterium Formosa agariphila KMM 3901T reveals a broad potential for degradation of algal polysaccharides.</title>
        <authorList>
            <person name="Mann A.J."/>
            <person name="Hahnke R.L."/>
            <person name="Huang S."/>
            <person name="Werner J."/>
            <person name="Xing P."/>
            <person name="Barbeyron T."/>
            <person name="Huettel B."/>
            <person name="Stueber K."/>
            <person name="Reinhardt R."/>
            <person name="Harder J."/>
            <person name="Gloeckner F.O."/>
            <person name="Amann R.I."/>
            <person name="Teeling H."/>
        </authorList>
    </citation>
    <scope>NUCLEOTIDE SEQUENCE [LARGE SCALE GENOMIC DNA]</scope>
    <source>
        <strain evidence="4">DSM 15362 / KCTC 12365 / LMG 23005 / KMM 3901</strain>
    </source>
</reference>
<protein>
    <submittedName>
        <fullName evidence="3">ASPIC/UnbV domain-containing protein</fullName>
    </submittedName>
</protein>
<dbReference type="PANTHER" id="PTHR16026">
    <property type="entry name" value="CARTILAGE ACIDIC PROTEIN 1"/>
    <property type="match status" value="1"/>
</dbReference>
<dbReference type="Gene3D" id="2.130.10.130">
    <property type="entry name" value="Integrin alpha, N-terminal"/>
    <property type="match status" value="3"/>
</dbReference>
<dbReference type="Pfam" id="PF07593">
    <property type="entry name" value="UnbV_ASPIC"/>
    <property type="match status" value="1"/>
</dbReference>
<proteinExistence type="predicted"/>
<evidence type="ECO:0000313" key="3">
    <source>
        <dbReference type="EMBL" id="CDF79640.1"/>
    </source>
</evidence>
<sequence>VSALLILNCSCSDKEEKRSNSSVTKFKEISDSESGIAFNNKIIENDSLNYFKFPYMYNGGGVAIGDINNDGLSDVFFTGNLMPNKLYINKGNLQFEDITEHAGVGGDDRWYTGVTMTDINNDGFLDIYLSVSGMGGNTENQLLINNGDQTFAESAADFGINDNSNSIQSTFFDYDNDGDIDLFVANYPSIPISQGNMYYQSKMLENTPEDSGHLYRNEGNGTFVDVTKEARVQNFGLTLGLVASDLNNDGWIDLYLSNDFNVPDYFYINNQDGTFSEVLQQATGHVSMFGMGVDASDFNNDGLIDLVQGEMSPDDYVRARVNMASMNPENFEQGVAMGFHHQYMQNSLQLNNGVNQDNIPMMTEISRFANIASTDWSWSTLFVDLDNDGWKDIFITNGMKRDVNDNDVNNRENTTSFKYAFNLDITDYPSEPISNFVFKNNGGLQFEKITKAWGLDFEGFSNGMAYGDLDNDGDLDIVINNIDKKASLFENQTTGAHFLRFKLKGSAKNPLGLGTVVTLKSGDKIQRQEMSLTRGYQSSMEPILHFGLGSETKIDAITIAWQDGREQVLTTIEANQVLIIDHKNGVSRDSEKDIVSIKFKDVTEQSKIDFTHIEDLYNDYQKEPLLPYKYSMLGGALAVADVNNDGLDDFYVGNASGSKSALFIQNKDATFTAVDGPWLKDESQEDVGAVFYDFDNDGDQDLYVSSGGSAHLNLVDRLYINTENGFVKSSQSIPELSISGKALAVCDFDKDGLMDIFVGGRNIPGKYPYPPTSTLLRNTGGTDQDLKFERISSPFGQDSNNIGMVTDAVWADLDGDSWKELIVTGEWMPITIYKNDHGKLINRTEDYGLDNTKGWWYSLDVVDVDQDGDLDVVAGNLGLNYKYKSKPDSPFEVYSADFDENGSNDIVFTYNKKGKQVPLRGRECSSQQVPAIAKRYKTFRAFAKADLQDIYGNAPLKNALHYTTDTFSHFWFENENGKTFSSHELPMESQLSTITCIEQIDYNNDEYPDLMVFGNLFQAEAETPRSDSGLGTILQGSKDGFEVVNNAETGLFFRSDVKDSKKITLANAKQGYLVISNNDTLKLLEFDNN</sequence>
<dbReference type="AlphaFoldDB" id="T2KLK7"/>
<keyword evidence="1" id="KW-0732">Signal</keyword>
<keyword evidence="4" id="KW-1185">Reference proteome</keyword>
<organism evidence="3 4">
    <name type="scientific">Formosa agariphila (strain DSM 15362 / KCTC 12365 / LMG 23005 / KMM 3901 / M-2Alg 35-1)</name>
    <dbReference type="NCBI Taxonomy" id="1347342"/>
    <lineage>
        <taxon>Bacteria</taxon>
        <taxon>Pseudomonadati</taxon>
        <taxon>Bacteroidota</taxon>
        <taxon>Flavobacteriia</taxon>
        <taxon>Flavobacteriales</taxon>
        <taxon>Flavobacteriaceae</taxon>
        <taxon>Formosa</taxon>
    </lineage>
</organism>
<dbReference type="STRING" id="1347342.BN863_19280"/>
<accession>T2KLK7</accession>
<dbReference type="Pfam" id="PF13517">
    <property type="entry name" value="FG-GAP_3"/>
    <property type="match status" value="5"/>
</dbReference>
<evidence type="ECO:0000256" key="1">
    <source>
        <dbReference type="ARBA" id="ARBA00022729"/>
    </source>
</evidence>
<name>T2KLK7_FORAG</name>
<dbReference type="HOGENOM" id="CLU_281416_0_0_10"/>
<dbReference type="InterPro" id="IPR027039">
    <property type="entry name" value="Crtac1"/>
</dbReference>
<dbReference type="eggNOG" id="COG4888">
    <property type="taxonomic scope" value="Bacteria"/>
</dbReference>
<evidence type="ECO:0000313" key="4">
    <source>
        <dbReference type="Proteomes" id="UP000016160"/>
    </source>
</evidence>
<dbReference type="InterPro" id="IPR028994">
    <property type="entry name" value="Integrin_alpha_N"/>
</dbReference>
<feature type="non-terminal residue" evidence="3">
    <location>
        <position position="1"/>
    </location>
</feature>
<dbReference type="PANTHER" id="PTHR16026:SF0">
    <property type="entry name" value="CARTILAGE ACIDIC PROTEIN 1"/>
    <property type="match status" value="1"/>
</dbReference>
<dbReference type="PATRIC" id="fig|1347342.6.peg.1931"/>
<dbReference type="InterPro" id="IPR011519">
    <property type="entry name" value="UnbV_ASPIC"/>
</dbReference>
<gene>
    <name evidence="3" type="ORF">BN863_19280</name>
</gene>